<feature type="domain" description="Cell envelope-related transcriptional attenuator" evidence="5">
    <location>
        <begin position="101"/>
        <end position="257"/>
    </location>
</feature>
<dbReference type="EMBL" id="WNHB01000021">
    <property type="protein sequence ID" value="MTT32803.1"/>
    <property type="molecule type" value="Genomic_DNA"/>
</dbReference>
<evidence type="ECO:0000313" key="7">
    <source>
        <dbReference type="Proteomes" id="UP000440978"/>
    </source>
</evidence>
<reference evidence="6 7" key="1">
    <citation type="submission" date="2019-11" db="EMBL/GenBank/DDBJ databases">
        <title>Terrilactibacillus tamarindus sp. nov. BCM23-1 isolated from bark of Tamarindus indica.</title>
        <authorList>
            <person name="Kingkaew E."/>
            <person name="Tanasupawat S."/>
        </authorList>
    </citation>
    <scope>NUCLEOTIDE SEQUENCE [LARGE SCALE GENOMIC DNA]</scope>
    <source>
        <strain evidence="6 7">BCM23-1</strain>
    </source>
</reference>
<dbReference type="OrthoDB" id="27330at2"/>
<dbReference type="Proteomes" id="UP000440978">
    <property type="component" value="Unassembled WGS sequence"/>
</dbReference>
<dbReference type="InterPro" id="IPR004474">
    <property type="entry name" value="LytR_CpsA_psr"/>
</dbReference>
<keyword evidence="4" id="KW-0472">Membrane</keyword>
<dbReference type="Gene3D" id="3.40.630.190">
    <property type="entry name" value="LCP protein"/>
    <property type="match status" value="1"/>
</dbReference>
<protein>
    <submittedName>
        <fullName evidence="6">LytR family transcriptional regulator</fullName>
    </submittedName>
</protein>
<dbReference type="InterPro" id="IPR050922">
    <property type="entry name" value="LytR/CpsA/Psr_CW_biosynth"/>
</dbReference>
<gene>
    <name evidence="6" type="ORF">GMB86_12375</name>
</gene>
<keyword evidence="7" id="KW-1185">Reference proteome</keyword>
<evidence type="ECO:0000256" key="3">
    <source>
        <dbReference type="ARBA" id="ARBA00022968"/>
    </source>
</evidence>
<proteinExistence type="inferred from homology"/>
<dbReference type="NCBIfam" id="TIGR00350">
    <property type="entry name" value="lytR_cpsA_psr"/>
    <property type="match status" value="1"/>
</dbReference>
<dbReference type="GO" id="GO:0071555">
    <property type="term" value="P:cell wall organization"/>
    <property type="evidence" value="ECO:0007669"/>
    <property type="project" value="UniProtKB-KW"/>
</dbReference>
<dbReference type="AlphaFoldDB" id="A0A6N8CUG5"/>
<evidence type="ECO:0000256" key="2">
    <source>
        <dbReference type="ARBA" id="ARBA00022692"/>
    </source>
</evidence>
<evidence type="ECO:0000256" key="4">
    <source>
        <dbReference type="ARBA" id="ARBA00022989"/>
    </source>
</evidence>
<comment type="similarity">
    <text evidence="1">Belongs to the LytR/CpsA/Psr (LCP) family.</text>
</comment>
<keyword evidence="4" id="KW-1133">Transmembrane helix</keyword>
<dbReference type="PANTHER" id="PTHR33392">
    <property type="entry name" value="POLYISOPRENYL-TEICHOIC ACID--PEPTIDOGLYCAN TEICHOIC ACID TRANSFERASE TAGU"/>
    <property type="match status" value="1"/>
</dbReference>
<organism evidence="6 7">
    <name type="scientific">Terrilactibacillus tamarindi</name>
    <dbReference type="NCBI Taxonomy" id="2599694"/>
    <lineage>
        <taxon>Bacteria</taxon>
        <taxon>Bacillati</taxon>
        <taxon>Bacillota</taxon>
        <taxon>Bacilli</taxon>
        <taxon>Bacillales</taxon>
        <taxon>Bacillaceae</taxon>
        <taxon>Terrilactibacillus</taxon>
    </lineage>
</organism>
<evidence type="ECO:0000259" key="5">
    <source>
        <dbReference type="Pfam" id="PF03816"/>
    </source>
</evidence>
<comment type="caution">
    <text evidence="6">The sequence shown here is derived from an EMBL/GenBank/DDBJ whole genome shotgun (WGS) entry which is preliminary data.</text>
</comment>
<name>A0A6N8CUG5_9BACI</name>
<dbReference type="PANTHER" id="PTHR33392:SF6">
    <property type="entry name" value="POLYISOPRENYL-TEICHOIC ACID--PEPTIDOGLYCAN TEICHOIC ACID TRANSFERASE TAGU"/>
    <property type="match status" value="1"/>
</dbReference>
<keyword evidence="3" id="KW-0735">Signal-anchor</keyword>
<keyword evidence="2" id="KW-0812">Transmembrane</keyword>
<accession>A0A6N8CUG5</accession>
<evidence type="ECO:0000313" key="6">
    <source>
        <dbReference type="EMBL" id="MTT32803.1"/>
    </source>
</evidence>
<evidence type="ECO:0000256" key="1">
    <source>
        <dbReference type="ARBA" id="ARBA00006068"/>
    </source>
</evidence>
<sequence length="345" mass="38796">MTLKEQNMSNKQKKVRKKRHKILRYTLLTLVVLLIGGTAFGFYEYNKLKPTNHFSDLKPIGEPSKGSSSNNSQLSHYKEKAGVFNVLLIGSDARKGSSLGHTDSMVLIHANLNNHTYNMMSIPRDTRVKSDYGYTKLTSVQYISQAKKGTKQGIVDAVKAVSNLTGVPIHYYAETNYWGLQDMVNVLGGIDMNLPFKVTLTHPWYKENQGKTFEAGTHSVNGKMVTELVHERYSLPGTDYGRQQLQQAALIGIAKKVMQPSNITKLPALSRSMSKFLIATNMTNEDMVSIGLGVKNDFHPEEQVKYRQVKGTGKTMYDDILKANNSQVILDDQQLKYTVKKYFSN</sequence>
<dbReference type="Pfam" id="PF03816">
    <property type="entry name" value="LytR_cpsA_psr"/>
    <property type="match status" value="1"/>
</dbReference>